<dbReference type="EMBL" id="LFNG01000011">
    <property type="protein sequence ID" value="KMQ71101.1"/>
    <property type="molecule type" value="Genomic_DNA"/>
</dbReference>
<evidence type="ECO:0000313" key="2">
    <source>
        <dbReference type="Proteomes" id="UP000035900"/>
    </source>
</evidence>
<evidence type="ECO:0000313" key="1">
    <source>
        <dbReference type="EMBL" id="KMQ71101.1"/>
    </source>
</evidence>
<dbReference type="AlphaFoldDB" id="A0A0J7IZ70"/>
<reference evidence="1 2" key="1">
    <citation type="journal article" date="2004" name="Int. J. Syst. Evol. Microbiol.">
        <title>Kaistella koreensis gen. nov., sp. nov., a novel member of the Chryseobacterium-Bergeyella-Riemerella branch.</title>
        <authorList>
            <person name="Kim M.K."/>
            <person name="Im W.T."/>
            <person name="Shin Y.K."/>
            <person name="Lim J.H."/>
            <person name="Kim S.H."/>
            <person name="Lee B.C."/>
            <person name="Park M.Y."/>
            <person name="Lee K.Y."/>
            <person name="Lee S.T."/>
        </authorList>
    </citation>
    <scope>NUCLEOTIDE SEQUENCE [LARGE SCALE GENOMIC DNA]</scope>
    <source>
        <strain evidence="1 2">CCUG 49689</strain>
    </source>
</reference>
<name>A0A0J7IZ70_9FLAO</name>
<keyword evidence="2" id="KW-1185">Reference proteome</keyword>
<dbReference type="PATRIC" id="fig|1304281.5.peg.1974"/>
<dbReference type="OrthoDB" id="640929at2"/>
<comment type="caution">
    <text evidence="1">The sequence shown here is derived from an EMBL/GenBank/DDBJ whole genome shotgun (WGS) entry which is preliminary data.</text>
</comment>
<dbReference type="RefSeq" id="WP_048499734.1">
    <property type="nucleotide sequence ID" value="NZ_LFNG01000011.1"/>
</dbReference>
<sequence length="424" mass="49052">MKNFIFIAFFYSISLSAQNCNKGDDLSQLSGSSVDAAHCEWPQQKAHWFDELKTPVNKAAANKTLTQIENLEKESRKNYAIKGGILKMAFGTPSNANTYFGKNGLLSYDLNQGFYEYFCNNNQPKVNSEYAIVFRAYVNRPFYGIETAYTFADDNPYYEQYNQYNGKFIALCNFLKLNEEKIKPNSIKGYYQDIPESTVKSGNRSTFMTRHWYFTKTGIQPLVPVTRKQYLEALLVYYDREAMATAQKIKEIETECAKMMKDPVKFPQLYENGKKNLVVRKARFPDWQKKNEAKKAIVQQALKENSAEWLSQPAVVKPQKEIFYFKNYYGSGSNEYVNVEVDYADSLADAQKTGEFTFSGFWDAKGGTKLYQYNPDYFKGSETNPTKPYQIELTYRYINTILGKSLVENFTENFDFEGVRKLLE</sequence>
<accession>A0A0J7IZ70</accession>
<gene>
    <name evidence="1" type="ORF">ACM44_09185</name>
</gene>
<protein>
    <submittedName>
        <fullName evidence="1">Uncharacterized protein</fullName>
    </submittedName>
</protein>
<proteinExistence type="predicted"/>
<organism evidence="1 2">
    <name type="scientific">Chryseobacterium koreense CCUG 49689</name>
    <dbReference type="NCBI Taxonomy" id="1304281"/>
    <lineage>
        <taxon>Bacteria</taxon>
        <taxon>Pseudomonadati</taxon>
        <taxon>Bacteroidota</taxon>
        <taxon>Flavobacteriia</taxon>
        <taxon>Flavobacteriales</taxon>
        <taxon>Weeksellaceae</taxon>
        <taxon>Chryseobacterium group</taxon>
        <taxon>Chryseobacterium</taxon>
    </lineage>
</organism>
<dbReference type="STRING" id="1304281.ACM44_09185"/>
<dbReference type="Proteomes" id="UP000035900">
    <property type="component" value="Unassembled WGS sequence"/>
</dbReference>